<dbReference type="EMBL" id="JAFHKP010000012">
    <property type="protein sequence ID" value="KAG5483567.1"/>
    <property type="molecule type" value="Genomic_DNA"/>
</dbReference>
<dbReference type="KEGG" id="lenr:94175373"/>
<organism evidence="1 2">
    <name type="scientific">Leishmania enriettii</name>
    <dbReference type="NCBI Taxonomy" id="5663"/>
    <lineage>
        <taxon>Eukaryota</taxon>
        <taxon>Discoba</taxon>
        <taxon>Euglenozoa</taxon>
        <taxon>Kinetoplastea</taxon>
        <taxon>Metakinetoplastina</taxon>
        <taxon>Trypanosomatida</taxon>
        <taxon>Trypanosomatidae</taxon>
        <taxon>Leishmaniinae</taxon>
        <taxon>Leishmania</taxon>
    </lineage>
</organism>
<comment type="caution">
    <text evidence="1">The sequence shown here is derived from an EMBL/GenBank/DDBJ whole genome shotgun (WGS) entry which is preliminary data.</text>
</comment>
<gene>
    <name evidence="1" type="ORF">CUR178_08233</name>
</gene>
<reference evidence="1 2" key="1">
    <citation type="submission" date="2021-02" db="EMBL/GenBank/DDBJ databases">
        <title>Leishmania (Mundinia) enrietti genome sequencing and assembly.</title>
        <authorList>
            <person name="Almutairi H."/>
            <person name="Gatherer D."/>
        </authorList>
    </citation>
    <scope>NUCLEOTIDE SEQUENCE [LARGE SCALE GENOMIC DNA]</scope>
    <source>
        <strain evidence="1">CUR178</strain>
    </source>
</reference>
<keyword evidence="2" id="KW-1185">Reference proteome</keyword>
<dbReference type="GeneID" id="94175373"/>
<sequence>MFATATLSEVEASLACQCSSDHVQFEDVRLKKASAKDLYATTLERQLLRMSAMEQFRTCCFADPQLPAAAVDEDCLLLSALRDSVRMFLSLILFLCLETQLLD</sequence>
<name>A0A836GK94_LEIEN</name>
<dbReference type="RefSeq" id="XP_067694784.1">
    <property type="nucleotide sequence ID" value="XM_067839863.1"/>
</dbReference>
<proteinExistence type="predicted"/>
<dbReference type="OrthoDB" id="264109at2759"/>
<dbReference type="Proteomes" id="UP000674179">
    <property type="component" value="Chromosome 12"/>
</dbReference>
<accession>A0A836GK94</accession>
<protein>
    <submittedName>
        <fullName evidence="1">Uncharacterized protein</fullName>
    </submittedName>
</protein>
<evidence type="ECO:0000313" key="1">
    <source>
        <dbReference type="EMBL" id="KAG5483567.1"/>
    </source>
</evidence>
<dbReference type="AlphaFoldDB" id="A0A836GK94"/>
<evidence type="ECO:0000313" key="2">
    <source>
        <dbReference type="Proteomes" id="UP000674179"/>
    </source>
</evidence>